<accession>A0A4S8PA80</accession>
<feature type="transmembrane region" description="Helical" evidence="1">
    <location>
        <begin position="187"/>
        <end position="207"/>
    </location>
</feature>
<protein>
    <recommendedName>
        <fullName evidence="4">DUF3592 domain-containing protein</fullName>
    </recommendedName>
</protein>
<keyword evidence="1" id="KW-1133">Transmembrane helix</keyword>
<dbReference type="RefSeq" id="WP_136531094.1">
    <property type="nucleotide sequence ID" value="NZ_STGX01000014.1"/>
</dbReference>
<gene>
    <name evidence="2" type="ORF">E9998_18060</name>
</gene>
<dbReference type="Proteomes" id="UP000305792">
    <property type="component" value="Unassembled WGS sequence"/>
</dbReference>
<evidence type="ECO:0008006" key="4">
    <source>
        <dbReference type="Google" id="ProtNLM"/>
    </source>
</evidence>
<dbReference type="OrthoDB" id="4332504at2"/>
<evidence type="ECO:0000256" key="1">
    <source>
        <dbReference type="SAM" id="Phobius"/>
    </source>
</evidence>
<keyword evidence="1" id="KW-0472">Membrane</keyword>
<evidence type="ECO:0000313" key="3">
    <source>
        <dbReference type="Proteomes" id="UP000305792"/>
    </source>
</evidence>
<comment type="caution">
    <text evidence="2">The sequence shown here is derived from an EMBL/GenBank/DDBJ whole genome shotgun (WGS) entry which is preliminary data.</text>
</comment>
<proteinExistence type="predicted"/>
<name>A0A4S8PA80_9ACTN</name>
<keyword evidence="3" id="KW-1185">Reference proteome</keyword>
<dbReference type="EMBL" id="STGX01000014">
    <property type="protein sequence ID" value="THV26465.1"/>
    <property type="molecule type" value="Genomic_DNA"/>
</dbReference>
<feature type="transmembrane region" description="Helical" evidence="1">
    <location>
        <begin position="84"/>
        <end position="102"/>
    </location>
</feature>
<dbReference type="AlphaFoldDB" id="A0A4S8PA80"/>
<feature type="transmembrane region" description="Helical" evidence="1">
    <location>
        <begin position="19"/>
        <end position="39"/>
    </location>
</feature>
<evidence type="ECO:0000313" key="2">
    <source>
        <dbReference type="EMBL" id="THV26465.1"/>
    </source>
</evidence>
<sequence>MHADPHPNPGRPFSVGRELALAALGPAAVLVAVMTSRWIEYFGSEAVRDRWLEPSYLLLLLAAVAVVASVLLSRIRARRGLFRVVVPLIGAFGAFCFSVVLGDAALHQRGVEVTCHVETVHHIAATTGRGGHGPQTSHGLDCGAWPFASLKTARDAELAIGSPVQVTHDPLERVDPAVGGVDANGELIWSGVGTAAIAVSVAAWLLAADDGRLRNRILRRREP</sequence>
<keyword evidence="1" id="KW-0812">Transmembrane</keyword>
<organism evidence="2 3">
    <name type="scientific">Glycomyces paridis</name>
    <dbReference type="NCBI Taxonomy" id="2126555"/>
    <lineage>
        <taxon>Bacteria</taxon>
        <taxon>Bacillati</taxon>
        <taxon>Actinomycetota</taxon>
        <taxon>Actinomycetes</taxon>
        <taxon>Glycomycetales</taxon>
        <taxon>Glycomycetaceae</taxon>
        <taxon>Glycomyces</taxon>
    </lineage>
</organism>
<feature type="transmembrane region" description="Helical" evidence="1">
    <location>
        <begin position="51"/>
        <end position="72"/>
    </location>
</feature>
<reference evidence="2 3" key="1">
    <citation type="journal article" date="2018" name="Int. J. Syst. Evol. Microbiol.">
        <title>Glycomyces paridis sp. nov., isolated from the medicinal plant Paris polyphylla.</title>
        <authorList>
            <person name="Fang X.M."/>
            <person name="Bai J.L."/>
            <person name="Su J."/>
            <person name="Zhao L.L."/>
            <person name="Liu H.Y."/>
            <person name="Ma B.P."/>
            <person name="Zhang Y.Q."/>
            <person name="Yu L.Y."/>
        </authorList>
    </citation>
    <scope>NUCLEOTIDE SEQUENCE [LARGE SCALE GENOMIC DNA]</scope>
    <source>
        <strain evidence="2 3">CPCC 204357</strain>
    </source>
</reference>